<sequence>MQTTQRLIQAYRQTPWRVQIQWIVGVLIALIGVMLVMGLYLNIGAQTAQAGVMIQRMGFKRDELQLSIASKNAKLAEVYSSEAVRDRSAEMGFEPANLDSALYVVVPEYPGREMRALRVNASQTPLLEMPMIKPAYTQSLWEWSLDQLSEWSVKVEKQP</sequence>
<proteinExistence type="predicted"/>
<keyword evidence="1" id="KW-1133">Transmembrane helix</keyword>
<dbReference type="STRING" id="229921.ADN01_11280"/>
<accession>A0A0P6Y5S8</accession>
<evidence type="ECO:0000313" key="2">
    <source>
        <dbReference type="EMBL" id="KPL80705.1"/>
    </source>
</evidence>
<dbReference type="Proteomes" id="UP000050501">
    <property type="component" value="Unassembled WGS sequence"/>
</dbReference>
<comment type="caution">
    <text evidence="2">The sequence shown here is derived from an EMBL/GenBank/DDBJ whole genome shotgun (WGS) entry which is preliminary data.</text>
</comment>
<dbReference type="EMBL" id="LGCM01000039">
    <property type="protein sequence ID" value="KPL80705.1"/>
    <property type="molecule type" value="Genomic_DNA"/>
</dbReference>
<evidence type="ECO:0000256" key="1">
    <source>
        <dbReference type="SAM" id="Phobius"/>
    </source>
</evidence>
<gene>
    <name evidence="2" type="ORF">ADN01_11280</name>
</gene>
<keyword evidence="3" id="KW-1185">Reference proteome</keyword>
<reference evidence="2 3" key="1">
    <citation type="submission" date="2015-07" db="EMBL/GenBank/DDBJ databases">
        <title>Genome sequence of Levilinea saccharolytica DSM 16555.</title>
        <authorList>
            <person name="Hemp J."/>
            <person name="Ward L.M."/>
            <person name="Pace L.A."/>
            <person name="Fischer W.W."/>
        </authorList>
    </citation>
    <scope>NUCLEOTIDE SEQUENCE [LARGE SCALE GENOMIC DNA]</scope>
    <source>
        <strain evidence="2 3">KIBI-1</strain>
    </source>
</reference>
<evidence type="ECO:0000313" key="3">
    <source>
        <dbReference type="Proteomes" id="UP000050501"/>
    </source>
</evidence>
<dbReference type="OrthoDB" id="164947at2"/>
<dbReference type="AlphaFoldDB" id="A0A0P6Y5S8"/>
<protein>
    <submittedName>
        <fullName evidence="2">Uncharacterized protein</fullName>
    </submittedName>
</protein>
<organism evidence="2 3">
    <name type="scientific">Levilinea saccharolytica</name>
    <dbReference type="NCBI Taxonomy" id="229921"/>
    <lineage>
        <taxon>Bacteria</taxon>
        <taxon>Bacillati</taxon>
        <taxon>Chloroflexota</taxon>
        <taxon>Anaerolineae</taxon>
        <taxon>Anaerolineales</taxon>
        <taxon>Anaerolineaceae</taxon>
        <taxon>Levilinea</taxon>
    </lineage>
</organism>
<dbReference type="RefSeq" id="WP_062417678.1">
    <property type="nucleotide sequence ID" value="NZ_DF967974.1"/>
</dbReference>
<keyword evidence="1" id="KW-0812">Transmembrane</keyword>
<feature type="transmembrane region" description="Helical" evidence="1">
    <location>
        <begin position="20"/>
        <end position="43"/>
    </location>
</feature>
<name>A0A0P6Y5S8_9CHLR</name>
<keyword evidence="1" id="KW-0472">Membrane</keyword>